<dbReference type="AlphaFoldDB" id="A0A382W5W7"/>
<feature type="non-terminal residue" evidence="1">
    <location>
        <position position="25"/>
    </location>
</feature>
<name>A0A382W5W7_9ZZZZ</name>
<accession>A0A382W5W7</accession>
<gene>
    <name evidence="1" type="ORF">METZ01_LOCUS406953</name>
</gene>
<reference evidence="1" key="1">
    <citation type="submission" date="2018-05" db="EMBL/GenBank/DDBJ databases">
        <authorList>
            <person name="Lanie J.A."/>
            <person name="Ng W.-L."/>
            <person name="Kazmierczak K.M."/>
            <person name="Andrzejewski T.M."/>
            <person name="Davidsen T.M."/>
            <person name="Wayne K.J."/>
            <person name="Tettelin H."/>
            <person name="Glass J.I."/>
            <person name="Rusch D."/>
            <person name="Podicherti R."/>
            <person name="Tsui H.-C.T."/>
            <person name="Winkler M.E."/>
        </authorList>
    </citation>
    <scope>NUCLEOTIDE SEQUENCE</scope>
</reference>
<protein>
    <submittedName>
        <fullName evidence="1">Uncharacterized protein</fullName>
    </submittedName>
</protein>
<evidence type="ECO:0000313" key="1">
    <source>
        <dbReference type="EMBL" id="SVD54099.1"/>
    </source>
</evidence>
<sequence>MAEGQACEWHVCWGSKEKMDGHYAM</sequence>
<dbReference type="EMBL" id="UINC01157230">
    <property type="protein sequence ID" value="SVD54099.1"/>
    <property type="molecule type" value="Genomic_DNA"/>
</dbReference>
<proteinExistence type="predicted"/>
<organism evidence="1">
    <name type="scientific">marine metagenome</name>
    <dbReference type="NCBI Taxonomy" id="408172"/>
    <lineage>
        <taxon>unclassified sequences</taxon>
        <taxon>metagenomes</taxon>
        <taxon>ecological metagenomes</taxon>
    </lineage>
</organism>